<protein>
    <submittedName>
        <fullName evidence="2">Unnamed protein product</fullName>
    </submittedName>
</protein>
<gene>
    <name evidence="2" type="ORF">Pfra01_002591100</name>
</gene>
<sequence length="175" mass="18828">MKSSCLAAEEKSRTVSCHYEEKGANDHVKIGVASYRETKAQEPAREEANCQTDADRMPTRGALCANLDGHYPNINSAWFAIWHQLLRNRTERLQPRCGRGIQMRAPGKKPSTTGQDDAKDEASDAPANDGDAYTGEHSAIASECAQEDAEVGAATAGENNSAEETAQEDKSASGD</sequence>
<name>A0A9W6YDU8_9STRA</name>
<proteinExistence type="predicted"/>
<organism evidence="2 3">
    <name type="scientific">Phytophthora fragariaefolia</name>
    <dbReference type="NCBI Taxonomy" id="1490495"/>
    <lineage>
        <taxon>Eukaryota</taxon>
        <taxon>Sar</taxon>
        <taxon>Stramenopiles</taxon>
        <taxon>Oomycota</taxon>
        <taxon>Peronosporomycetes</taxon>
        <taxon>Peronosporales</taxon>
        <taxon>Peronosporaceae</taxon>
        <taxon>Phytophthora</taxon>
    </lineage>
</organism>
<keyword evidence="3" id="KW-1185">Reference proteome</keyword>
<dbReference type="EMBL" id="BSXT01005119">
    <property type="protein sequence ID" value="GMF59798.1"/>
    <property type="molecule type" value="Genomic_DNA"/>
</dbReference>
<dbReference type="AlphaFoldDB" id="A0A9W6YDU8"/>
<feature type="region of interest" description="Disordered" evidence="1">
    <location>
        <begin position="97"/>
        <end position="175"/>
    </location>
</feature>
<reference evidence="2" key="1">
    <citation type="submission" date="2023-04" db="EMBL/GenBank/DDBJ databases">
        <title>Phytophthora fragariaefolia NBRC 109709.</title>
        <authorList>
            <person name="Ichikawa N."/>
            <person name="Sato H."/>
            <person name="Tonouchi N."/>
        </authorList>
    </citation>
    <scope>NUCLEOTIDE SEQUENCE</scope>
    <source>
        <strain evidence="2">NBRC 109709</strain>
    </source>
</reference>
<evidence type="ECO:0000313" key="2">
    <source>
        <dbReference type="EMBL" id="GMF59798.1"/>
    </source>
</evidence>
<comment type="caution">
    <text evidence="2">The sequence shown here is derived from an EMBL/GenBank/DDBJ whole genome shotgun (WGS) entry which is preliminary data.</text>
</comment>
<accession>A0A9W6YDU8</accession>
<evidence type="ECO:0000256" key="1">
    <source>
        <dbReference type="SAM" id="MobiDB-lite"/>
    </source>
</evidence>
<evidence type="ECO:0000313" key="3">
    <source>
        <dbReference type="Proteomes" id="UP001165121"/>
    </source>
</evidence>
<dbReference type="Proteomes" id="UP001165121">
    <property type="component" value="Unassembled WGS sequence"/>
</dbReference>